<dbReference type="Proteomes" id="UP000196230">
    <property type="component" value="Unassembled WGS sequence"/>
</dbReference>
<dbReference type="InterPro" id="IPR001279">
    <property type="entry name" value="Metallo-B-lactamas"/>
</dbReference>
<dbReference type="GO" id="GO:0004334">
    <property type="term" value="F:fumarylacetoacetase activity"/>
    <property type="evidence" value="ECO:0007669"/>
    <property type="project" value="UniProtKB-EC"/>
</dbReference>
<name>A0A1R4J1N7_9MICC</name>
<dbReference type="InterPro" id="IPR036866">
    <property type="entry name" value="RibonucZ/Hydroxyglut_hydro"/>
</dbReference>
<dbReference type="InterPro" id="IPR050855">
    <property type="entry name" value="NDM-1-like"/>
</dbReference>
<dbReference type="EC" id="3.7.1.2" evidence="2"/>
<protein>
    <submittedName>
        <fullName evidence="2">Fumarylacetoacetase</fullName>
        <ecNumber evidence="2">3.7.1.2</ecNumber>
    </submittedName>
</protein>
<dbReference type="Pfam" id="PF00753">
    <property type="entry name" value="Lactamase_B"/>
    <property type="match status" value="1"/>
</dbReference>
<dbReference type="PANTHER" id="PTHR42951">
    <property type="entry name" value="METALLO-BETA-LACTAMASE DOMAIN-CONTAINING"/>
    <property type="match status" value="1"/>
</dbReference>
<dbReference type="SMART" id="SM00849">
    <property type="entry name" value="Lactamase_B"/>
    <property type="match status" value="1"/>
</dbReference>
<evidence type="ECO:0000313" key="2">
    <source>
        <dbReference type="EMBL" id="SJN25992.1"/>
    </source>
</evidence>
<gene>
    <name evidence="2" type="ORF">FM125_05945</name>
</gene>
<dbReference type="Gene3D" id="3.60.15.10">
    <property type="entry name" value="Ribonuclease Z/Hydroxyacylglutathione hydrolase-like"/>
    <property type="match status" value="1"/>
</dbReference>
<keyword evidence="2" id="KW-0378">Hydrolase</keyword>
<accession>A0A1R4J1N7</accession>
<proteinExistence type="predicted"/>
<reference evidence="2 3" key="1">
    <citation type="submission" date="2017-02" db="EMBL/GenBank/DDBJ databases">
        <authorList>
            <person name="Peterson S.W."/>
        </authorList>
    </citation>
    <scope>NUCLEOTIDE SEQUENCE [LARGE SCALE GENOMIC DNA]</scope>
    <source>
        <strain evidence="2 3">2B3F</strain>
    </source>
</reference>
<dbReference type="RefSeq" id="WP_143745244.1">
    <property type="nucleotide sequence ID" value="NZ_FUKP01000039.1"/>
</dbReference>
<organism evidence="2 3">
    <name type="scientific">Micrococcus lylae</name>
    <dbReference type="NCBI Taxonomy" id="1273"/>
    <lineage>
        <taxon>Bacteria</taxon>
        <taxon>Bacillati</taxon>
        <taxon>Actinomycetota</taxon>
        <taxon>Actinomycetes</taxon>
        <taxon>Micrococcales</taxon>
        <taxon>Micrococcaceae</taxon>
        <taxon>Micrococcus</taxon>
    </lineage>
</organism>
<dbReference type="SUPFAM" id="SSF56281">
    <property type="entry name" value="Metallo-hydrolase/oxidoreductase"/>
    <property type="match status" value="1"/>
</dbReference>
<feature type="domain" description="Metallo-beta-lactamase" evidence="1">
    <location>
        <begin position="39"/>
        <end position="263"/>
    </location>
</feature>
<dbReference type="PANTHER" id="PTHR42951:SF4">
    <property type="entry name" value="ACYL-COENZYME A THIOESTERASE MBLAC2"/>
    <property type="match status" value="1"/>
</dbReference>
<dbReference type="AlphaFoldDB" id="A0A1R4J1N7"/>
<evidence type="ECO:0000313" key="3">
    <source>
        <dbReference type="Proteomes" id="UP000196230"/>
    </source>
</evidence>
<evidence type="ECO:0000259" key="1">
    <source>
        <dbReference type="SMART" id="SM00849"/>
    </source>
</evidence>
<dbReference type="EMBL" id="FUKP01000039">
    <property type="protein sequence ID" value="SJN25992.1"/>
    <property type="molecule type" value="Genomic_DNA"/>
</dbReference>
<sequence>MLSDTAGEDAMTVQVDRWSNGPFEPVAERVLVARCQPCDVNVGLVVGDAAALLVDVGTHPEQGAALYRSAVRAAEDTARHPVPVRWALLTHDHYDHWFGLSGVRAEAGERLIAAAHAWFGRRHGAEEDGENERVQRQLGLADVPMPDLRLESAQCTAEDPWTLDLGGVTVQVAWLGHAHTPSDLVARVEADGTAHPGRTGVPGAGGRAVEGAAGRRPVVFAGDLVEESGPPQAGGEADVPGWAAVVGKLVEFGGEDALYVPGHGAPVDAAFVRAQGEELAARAAG</sequence>